<name>A0A948W526_UNCEI</name>
<reference evidence="2" key="1">
    <citation type="submission" date="2021-05" db="EMBL/GenBank/DDBJ databases">
        <title>Energy efficiency and biological interactions define the core microbiome of deep oligotrophic groundwater.</title>
        <authorList>
            <person name="Mehrshad M."/>
            <person name="Lopez-Fernandez M."/>
            <person name="Bell E."/>
            <person name="Bernier-Latmani R."/>
            <person name="Bertilsson S."/>
            <person name="Dopson M."/>
        </authorList>
    </citation>
    <scope>NUCLEOTIDE SEQUENCE</scope>
    <source>
        <strain evidence="2">Modern_marine.mb.64</strain>
    </source>
</reference>
<feature type="region of interest" description="Disordered" evidence="1">
    <location>
        <begin position="223"/>
        <end position="248"/>
    </location>
</feature>
<organism evidence="2 3">
    <name type="scientific">Eiseniibacteriota bacterium</name>
    <dbReference type="NCBI Taxonomy" id="2212470"/>
    <lineage>
        <taxon>Bacteria</taxon>
        <taxon>Candidatus Eiseniibacteriota</taxon>
    </lineage>
</organism>
<protein>
    <submittedName>
        <fullName evidence="2">Uncharacterized protein</fullName>
    </submittedName>
</protein>
<evidence type="ECO:0000313" key="2">
    <source>
        <dbReference type="EMBL" id="MBU2689949.1"/>
    </source>
</evidence>
<proteinExistence type="predicted"/>
<gene>
    <name evidence="2" type="ORF">KJ970_03410</name>
</gene>
<dbReference type="Proteomes" id="UP000777784">
    <property type="component" value="Unassembled WGS sequence"/>
</dbReference>
<sequence>MSRNPKKKKRRKPRGTSGHVKIELGQDQVSSTHHPLIYPDTKEELEFFIANAFLKQAKQAGMLDWSGKELVQNPTDDFDFCIGSDNEADYLELMEIAPIEPYQSYDEIPNEYRPYDFAQFILKRVLGKSRKYLGSTSRKLVLLTYNTDQKLTLVPPTSTMLQKWLATEKHCFCQIYYYKPIEPNKGLLETLYPAANEQFEYFRPEDYREMIFWGSGVNSFTQQPDGSLLSPPIPIPLRPRRFPDDPGR</sequence>
<evidence type="ECO:0000313" key="3">
    <source>
        <dbReference type="Proteomes" id="UP000777784"/>
    </source>
</evidence>
<evidence type="ECO:0000256" key="1">
    <source>
        <dbReference type="SAM" id="MobiDB-lite"/>
    </source>
</evidence>
<accession>A0A948W526</accession>
<dbReference type="EMBL" id="JAHJDP010000020">
    <property type="protein sequence ID" value="MBU2689949.1"/>
    <property type="molecule type" value="Genomic_DNA"/>
</dbReference>
<comment type="caution">
    <text evidence="2">The sequence shown here is derived from an EMBL/GenBank/DDBJ whole genome shotgun (WGS) entry which is preliminary data.</text>
</comment>
<dbReference type="AlphaFoldDB" id="A0A948W526"/>